<evidence type="ECO:0000313" key="3">
    <source>
        <dbReference type="Proteomes" id="UP001147695"/>
    </source>
</evidence>
<gene>
    <name evidence="2" type="ORF">N7452_001560</name>
</gene>
<evidence type="ECO:0000256" key="1">
    <source>
        <dbReference type="SAM" id="SignalP"/>
    </source>
</evidence>
<dbReference type="Proteomes" id="UP001147695">
    <property type="component" value="Unassembled WGS sequence"/>
</dbReference>
<proteinExistence type="predicted"/>
<reference evidence="2" key="2">
    <citation type="journal article" date="2023" name="IMA Fungus">
        <title>Comparative genomic study of the Penicillium genus elucidates a diverse pangenome and 15 lateral gene transfer events.</title>
        <authorList>
            <person name="Petersen C."/>
            <person name="Sorensen T."/>
            <person name="Nielsen M.R."/>
            <person name="Sondergaard T.E."/>
            <person name="Sorensen J.L."/>
            <person name="Fitzpatrick D.A."/>
            <person name="Frisvad J.C."/>
            <person name="Nielsen K.L."/>
        </authorList>
    </citation>
    <scope>NUCLEOTIDE SEQUENCE</scope>
    <source>
        <strain evidence="2">IBT 35673</strain>
    </source>
</reference>
<reference evidence="2" key="1">
    <citation type="submission" date="2022-12" db="EMBL/GenBank/DDBJ databases">
        <authorList>
            <person name="Petersen C."/>
        </authorList>
    </citation>
    <scope>NUCLEOTIDE SEQUENCE</scope>
    <source>
        <strain evidence="2">IBT 35673</strain>
    </source>
</reference>
<evidence type="ECO:0000313" key="2">
    <source>
        <dbReference type="EMBL" id="KAJ5352586.1"/>
    </source>
</evidence>
<dbReference type="AlphaFoldDB" id="A0A9W9URY1"/>
<name>A0A9W9URY1_PENBR</name>
<comment type="caution">
    <text evidence="2">The sequence shown here is derived from an EMBL/GenBank/DDBJ whole genome shotgun (WGS) entry which is preliminary data.</text>
</comment>
<feature type="chain" id="PRO_5040775042" evidence="1">
    <location>
        <begin position="21"/>
        <end position="111"/>
    </location>
</feature>
<feature type="signal peptide" evidence="1">
    <location>
        <begin position="1"/>
        <end position="20"/>
    </location>
</feature>
<protein>
    <submittedName>
        <fullName evidence="2">Uncharacterized protein</fullName>
    </submittedName>
</protein>
<organism evidence="2 3">
    <name type="scientific">Penicillium brevicompactum</name>
    <dbReference type="NCBI Taxonomy" id="5074"/>
    <lineage>
        <taxon>Eukaryota</taxon>
        <taxon>Fungi</taxon>
        <taxon>Dikarya</taxon>
        <taxon>Ascomycota</taxon>
        <taxon>Pezizomycotina</taxon>
        <taxon>Eurotiomycetes</taxon>
        <taxon>Eurotiomycetidae</taxon>
        <taxon>Eurotiales</taxon>
        <taxon>Aspergillaceae</taxon>
        <taxon>Penicillium</taxon>
    </lineage>
</organism>
<sequence>MVSSKVFLLAVLSCAAPALAVEKPTLYSEAPCRGISQTIEPNENCTIVSADLKGKVSGATVPEALICNFYKDEKCEDPVIVGLEDPGVCDFDEFEATNKTVAVVCSKSETN</sequence>
<accession>A0A9W9URY1</accession>
<keyword evidence="1" id="KW-0732">Signal</keyword>
<dbReference type="EMBL" id="JAPZBQ010000001">
    <property type="protein sequence ID" value="KAJ5352586.1"/>
    <property type="molecule type" value="Genomic_DNA"/>
</dbReference>